<comment type="caution">
    <text evidence="2">The sequence shown here is derived from an EMBL/GenBank/DDBJ whole genome shotgun (WGS) entry which is preliminary data.</text>
</comment>
<protein>
    <recommendedName>
        <fullName evidence="1">NACHT domain-containing protein</fullName>
    </recommendedName>
</protein>
<dbReference type="InterPro" id="IPR042095">
    <property type="entry name" value="SUMF_sf"/>
</dbReference>
<dbReference type="SUPFAM" id="SSF56436">
    <property type="entry name" value="C-type lectin-like"/>
    <property type="match status" value="1"/>
</dbReference>
<keyword evidence="3" id="KW-1185">Reference proteome</keyword>
<proteinExistence type="predicted"/>
<evidence type="ECO:0000313" key="3">
    <source>
        <dbReference type="Proteomes" id="UP000194798"/>
    </source>
</evidence>
<dbReference type="InterPro" id="IPR016187">
    <property type="entry name" value="CTDL_fold"/>
</dbReference>
<dbReference type="PANTHER" id="PTHR46844:SF1">
    <property type="entry name" value="SLR5058 PROTEIN"/>
    <property type="match status" value="1"/>
</dbReference>
<dbReference type="Pfam" id="PF05729">
    <property type="entry name" value="NACHT"/>
    <property type="match status" value="1"/>
</dbReference>
<dbReference type="PANTHER" id="PTHR46844">
    <property type="entry name" value="SLR5058 PROTEIN"/>
    <property type="match status" value="1"/>
</dbReference>
<dbReference type="OrthoDB" id="5625870at2"/>
<evidence type="ECO:0000313" key="2">
    <source>
        <dbReference type="EMBL" id="OUD12258.1"/>
    </source>
</evidence>
<dbReference type="Proteomes" id="UP000194798">
    <property type="component" value="Unassembled WGS sequence"/>
</dbReference>
<sequence>MFSWFSSFKKRYYQSVIYEHRIFNVRGLRTMGTFTLELEKVFVELRIAPSSNPQQINFNPLSNRELLGSRPIWDFLKNTTPHQSAVFAIIGAPGSGKTTLLQHLALTLAAKKEKSYGLHQHYLPILLFLRNHTKYIVDYHLSLAELIQQHFADAKRYPHLNPPRDWFVRQLKKQSCLILLDGLDEIADLRDRQFVSNWIEQQVFNYPHCQFIITARPQGYLSAPLHRAHVLEIQAFTLEQVRHFIHAWYLANEVVSFGHKIDEGIRLRARQGAEDLLSRLNTMQTLSALTVNPLLLTMIAMVHRYRGQLPGRRVELYGEICDVLLGHWRQAIGIKDSLTAAQKRVVLQPLAAQMMLSKIRDISTAAAIAIIADPMESVGLDNKTALDFLMEVQASSGLLLEREPNVWSFAHLTFQEYLTASHLLEQKTTLYWSALVNDSWWHETLLLYAAQSDATLLVKSCLQFNTILALTLAADCLEEARELDRHIRIEVHQRLTEALISEDREKRRLAAEVRLNQRLKSLHRLDEMRDMDLSYLTWAEYQLFLDDNYAQGYYCQPDHWQQYCFRPEMALLPVSGIRAEDATAFCAWLNAREGGKVRYRLPTSEEALLITPPPSFFEGEYHLATWCQNNETYQLIFSDCSSYEKVLKNIKDYSFISASSLDKPETLIDYLRTWQFSDLDDKLARQQRHQLRIQALSVILAFDFDSELAYAFNFHQDIDLILGHDRTFEWTHAYVPEKTSANSPNAHIFIRDLARDMVIALDLAKDSISALELARDIALAQPIDNRALARSLVRARDLSHHLEQLSQHYQLHDMKQARDMAKMIVHDLSADLARARGRNSALARVQDLTQARAKALDRARTLAFALTRALVFISEFEPIYQQIEQHINEAKKRVEMMLHSDDVHLKRLAQLVQILLDYMDAPKTEKKQAWQIYLLHLVACLLEGYRMQAQMPAKKWFHPSNDLMNADKALLVDLYWWLQMTIARQKGELVCWEGIRIVRQGMFL</sequence>
<dbReference type="SUPFAM" id="SSF52540">
    <property type="entry name" value="P-loop containing nucleoside triphosphate hydrolases"/>
    <property type="match status" value="1"/>
</dbReference>
<feature type="domain" description="NACHT" evidence="1">
    <location>
        <begin position="85"/>
        <end position="217"/>
    </location>
</feature>
<dbReference type="InterPro" id="IPR003593">
    <property type="entry name" value="AAA+_ATPase"/>
</dbReference>
<organism evidence="2 3">
    <name type="scientific">Thioflexithrix psekupsensis</name>
    <dbReference type="NCBI Taxonomy" id="1570016"/>
    <lineage>
        <taxon>Bacteria</taxon>
        <taxon>Pseudomonadati</taxon>
        <taxon>Pseudomonadota</taxon>
        <taxon>Gammaproteobacteria</taxon>
        <taxon>Thiotrichales</taxon>
        <taxon>Thioflexithrix</taxon>
    </lineage>
</organism>
<dbReference type="Gene3D" id="3.40.50.300">
    <property type="entry name" value="P-loop containing nucleotide triphosphate hydrolases"/>
    <property type="match status" value="1"/>
</dbReference>
<dbReference type="SMART" id="SM00382">
    <property type="entry name" value="AAA"/>
    <property type="match status" value="1"/>
</dbReference>
<gene>
    <name evidence="2" type="ORF">TPSD3_14155</name>
</gene>
<dbReference type="EMBL" id="MSLT01000023">
    <property type="protein sequence ID" value="OUD12258.1"/>
    <property type="molecule type" value="Genomic_DNA"/>
</dbReference>
<dbReference type="InterPro" id="IPR007111">
    <property type="entry name" value="NACHT_NTPase"/>
</dbReference>
<dbReference type="AlphaFoldDB" id="A0A251X578"/>
<dbReference type="InterPro" id="IPR027417">
    <property type="entry name" value="P-loop_NTPase"/>
</dbReference>
<dbReference type="PROSITE" id="PS50837">
    <property type="entry name" value="NACHT"/>
    <property type="match status" value="1"/>
</dbReference>
<evidence type="ECO:0000259" key="1">
    <source>
        <dbReference type="PROSITE" id="PS50837"/>
    </source>
</evidence>
<accession>A0A251X578</accession>
<dbReference type="Gene3D" id="3.90.1580.10">
    <property type="entry name" value="paralog of FGE (formylglycine-generating enzyme)"/>
    <property type="match status" value="1"/>
</dbReference>
<dbReference type="RefSeq" id="WP_086489207.1">
    <property type="nucleotide sequence ID" value="NZ_MSLT01000023.1"/>
</dbReference>
<reference evidence="2 3" key="1">
    <citation type="submission" date="2016-12" db="EMBL/GenBank/DDBJ databases">
        <title>Thioflexothrix psekupsii D3 genome sequencing and assembly.</title>
        <authorList>
            <person name="Fomenkov A."/>
            <person name="Vincze T."/>
            <person name="Grabovich M."/>
            <person name="Anton B.P."/>
            <person name="Dubinina G."/>
            <person name="Orlova M."/>
            <person name="Belousova E."/>
            <person name="Roberts R.J."/>
        </authorList>
    </citation>
    <scope>NUCLEOTIDE SEQUENCE [LARGE SCALE GENOMIC DNA]</scope>
    <source>
        <strain evidence="2">D3</strain>
    </source>
</reference>
<name>A0A251X578_9GAMM</name>